<organism evidence="1 2">
    <name type="scientific">Cylindrobasidium torrendii FP15055 ss-10</name>
    <dbReference type="NCBI Taxonomy" id="1314674"/>
    <lineage>
        <taxon>Eukaryota</taxon>
        <taxon>Fungi</taxon>
        <taxon>Dikarya</taxon>
        <taxon>Basidiomycota</taxon>
        <taxon>Agaricomycotina</taxon>
        <taxon>Agaricomycetes</taxon>
        <taxon>Agaricomycetidae</taxon>
        <taxon>Agaricales</taxon>
        <taxon>Marasmiineae</taxon>
        <taxon>Physalacriaceae</taxon>
        <taxon>Cylindrobasidium</taxon>
    </lineage>
</organism>
<name>A0A0D7BAZ7_9AGAR</name>
<evidence type="ECO:0000313" key="2">
    <source>
        <dbReference type="Proteomes" id="UP000054007"/>
    </source>
</evidence>
<sequence length="185" mass="20779">MSSSPNVVPAAPYPGYTQIVLDYDSDNAGTKNVVEKAREYYGELAVKTNFNSVYMRLFVECPRCNEKLFVEDFREHLIYHESENPESEELKAPLDGVKEQDSEAPAQYSPTEFGCMRCSNPLVDAGISTLEELISHAARWHVYEQYKCVFCWESLGSQNKVMDHYFPPGGGGGCIKLEGRCVASK</sequence>
<dbReference type="Proteomes" id="UP000054007">
    <property type="component" value="Unassembled WGS sequence"/>
</dbReference>
<proteinExistence type="predicted"/>
<keyword evidence="2" id="KW-1185">Reference proteome</keyword>
<evidence type="ECO:0000313" key="1">
    <source>
        <dbReference type="EMBL" id="KIY66681.1"/>
    </source>
</evidence>
<protein>
    <submittedName>
        <fullName evidence="1">Uncharacterized protein</fullName>
    </submittedName>
</protein>
<gene>
    <name evidence="1" type="ORF">CYLTODRAFT_411679</name>
</gene>
<reference evidence="1 2" key="1">
    <citation type="journal article" date="2015" name="Fungal Genet. Biol.">
        <title>Evolution of novel wood decay mechanisms in Agaricales revealed by the genome sequences of Fistulina hepatica and Cylindrobasidium torrendii.</title>
        <authorList>
            <person name="Floudas D."/>
            <person name="Held B.W."/>
            <person name="Riley R."/>
            <person name="Nagy L.G."/>
            <person name="Koehler G."/>
            <person name="Ransdell A.S."/>
            <person name="Younus H."/>
            <person name="Chow J."/>
            <person name="Chiniquy J."/>
            <person name="Lipzen A."/>
            <person name="Tritt A."/>
            <person name="Sun H."/>
            <person name="Haridas S."/>
            <person name="LaButti K."/>
            <person name="Ohm R.A."/>
            <person name="Kues U."/>
            <person name="Blanchette R.A."/>
            <person name="Grigoriev I.V."/>
            <person name="Minto R.E."/>
            <person name="Hibbett D.S."/>
        </authorList>
    </citation>
    <scope>NUCLEOTIDE SEQUENCE [LARGE SCALE GENOMIC DNA]</scope>
    <source>
        <strain evidence="1 2">FP15055 ss-10</strain>
    </source>
</reference>
<accession>A0A0D7BAZ7</accession>
<dbReference type="AlphaFoldDB" id="A0A0D7BAZ7"/>
<dbReference type="EMBL" id="KN880547">
    <property type="protein sequence ID" value="KIY66681.1"/>
    <property type="molecule type" value="Genomic_DNA"/>
</dbReference>